<dbReference type="Proteomes" id="UP001519271">
    <property type="component" value="Unassembled WGS sequence"/>
</dbReference>
<comment type="caution">
    <text evidence="1">The sequence shown here is derived from an EMBL/GenBank/DDBJ whole genome shotgun (WGS) entry which is preliminary data.</text>
</comment>
<evidence type="ECO:0000313" key="2">
    <source>
        <dbReference type="Proteomes" id="UP001519271"/>
    </source>
</evidence>
<protein>
    <recommendedName>
        <fullName evidence="3">DUF4276 family protein</fullName>
    </recommendedName>
</protein>
<sequence>MKRGIVIFVEGDTEDALYRRFKDKLHSMTENHRFEVSDLIVCNLKGIGNFKIRVQRKFEKDIRRKHPEIEYTVFLCYDTDIFDFASNPPVKWTEVESMLKNLGAVKVHQVKARHSIEDWFLNDLSGLLKFLKLPPGTNPNGNNGYEKMKNLFKKSNRVYVKGEGISGFIDSINLDKVMCINCNQLKPLCKVLNVQCPRLNP</sequence>
<name>A0ABS4G012_9CLOT</name>
<proteinExistence type="predicted"/>
<evidence type="ECO:0000313" key="1">
    <source>
        <dbReference type="EMBL" id="MBP1917889.1"/>
    </source>
</evidence>
<reference evidence="1 2" key="1">
    <citation type="submission" date="2021-03" db="EMBL/GenBank/DDBJ databases">
        <title>Genomic Encyclopedia of Type Strains, Phase IV (KMG-IV): sequencing the most valuable type-strain genomes for metagenomic binning, comparative biology and taxonomic classification.</title>
        <authorList>
            <person name="Goeker M."/>
        </authorList>
    </citation>
    <scope>NUCLEOTIDE SEQUENCE [LARGE SCALE GENOMIC DNA]</scope>
    <source>
        <strain evidence="1 2">DSM 6139</strain>
    </source>
</reference>
<gene>
    <name evidence="1" type="ORF">J2Z34_000360</name>
</gene>
<dbReference type="RefSeq" id="WP_209458139.1">
    <property type="nucleotide sequence ID" value="NZ_JAGGKC010000002.1"/>
</dbReference>
<accession>A0ABS4G012</accession>
<keyword evidence="2" id="KW-1185">Reference proteome</keyword>
<organism evidence="1 2">
    <name type="scientific">Youngiibacter multivorans</name>
    <dbReference type="NCBI Taxonomy" id="937251"/>
    <lineage>
        <taxon>Bacteria</taxon>
        <taxon>Bacillati</taxon>
        <taxon>Bacillota</taxon>
        <taxon>Clostridia</taxon>
        <taxon>Eubacteriales</taxon>
        <taxon>Clostridiaceae</taxon>
        <taxon>Youngiibacter</taxon>
    </lineage>
</organism>
<evidence type="ECO:0008006" key="3">
    <source>
        <dbReference type="Google" id="ProtNLM"/>
    </source>
</evidence>
<dbReference type="EMBL" id="JAGGKC010000002">
    <property type="protein sequence ID" value="MBP1917889.1"/>
    <property type="molecule type" value="Genomic_DNA"/>
</dbReference>